<name>A0A0H1BWC8_9EURO</name>
<dbReference type="CDD" id="cd11041">
    <property type="entry name" value="CYP503A1-like"/>
    <property type="match status" value="1"/>
</dbReference>
<evidence type="ECO:0000256" key="6">
    <source>
        <dbReference type="ARBA" id="ARBA00023004"/>
    </source>
</evidence>
<keyword evidence="4 8" id="KW-0479">Metal-binding</keyword>
<dbReference type="InterPro" id="IPR002403">
    <property type="entry name" value="Cyt_P450_E_grp-IV"/>
</dbReference>
<evidence type="ECO:0000256" key="9">
    <source>
        <dbReference type="SAM" id="Phobius"/>
    </source>
</evidence>
<evidence type="ECO:0000256" key="8">
    <source>
        <dbReference type="PIRSR" id="PIRSR602403-1"/>
    </source>
</evidence>
<keyword evidence="11" id="KW-1185">Reference proteome</keyword>
<comment type="caution">
    <text evidence="10">The sequence shown here is derived from an EMBL/GenBank/DDBJ whole genome shotgun (WGS) entry which is preliminary data.</text>
</comment>
<keyword evidence="3 8" id="KW-0349">Heme</keyword>
<organism evidence="10 11">
    <name type="scientific">Blastomyces silverae</name>
    <dbReference type="NCBI Taxonomy" id="2060906"/>
    <lineage>
        <taxon>Eukaryota</taxon>
        <taxon>Fungi</taxon>
        <taxon>Dikarya</taxon>
        <taxon>Ascomycota</taxon>
        <taxon>Pezizomycotina</taxon>
        <taxon>Eurotiomycetes</taxon>
        <taxon>Eurotiomycetidae</taxon>
        <taxon>Onygenales</taxon>
        <taxon>Ajellomycetaceae</taxon>
        <taxon>Blastomyces</taxon>
    </lineage>
</organism>
<evidence type="ECO:0000256" key="5">
    <source>
        <dbReference type="ARBA" id="ARBA00023002"/>
    </source>
</evidence>
<keyword evidence="5" id="KW-0560">Oxidoreductase</keyword>
<dbReference type="OrthoDB" id="1844152at2759"/>
<feature type="binding site" description="axial binding residue" evidence="8">
    <location>
        <position position="487"/>
    </location>
    <ligand>
        <name>heme</name>
        <dbReference type="ChEBI" id="CHEBI:30413"/>
    </ligand>
    <ligandPart>
        <name>Fe</name>
        <dbReference type="ChEBI" id="CHEBI:18248"/>
    </ligandPart>
</feature>
<evidence type="ECO:0000256" key="7">
    <source>
        <dbReference type="ARBA" id="ARBA00023033"/>
    </source>
</evidence>
<dbReference type="Gene3D" id="1.10.630.10">
    <property type="entry name" value="Cytochrome P450"/>
    <property type="match status" value="1"/>
</dbReference>
<comment type="similarity">
    <text evidence="2">Belongs to the cytochrome P450 family.</text>
</comment>
<keyword evidence="9" id="KW-1133">Transmembrane helix</keyword>
<dbReference type="EMBL" id="LDEV01000392">
    <property type="protein sequence ID" value="KLJ13361.1"/>
    <property type="molecule type" value="Genomic_DNA"/>
</dbReference>
<dbReference type="InterPro" id="IPR001128">
    <property type="entry name" value="Cyt_P450"/>
</dbReference>
<gene>
    <name evidence="10" type="ORF">EMPG_11699</name>
</gene>
<evidence type="ECO:0000313" key="10">
    <source>
        <dbReference type="EMBL" id="KLJ13361.1"/>
    </source>
</evidence>
<dbReference type="GO" id="GO:0016705">
    <property type="term" value="F:oxidoreductase activity, acting on paired donors, with incorporation or reduction of molecular oxygen"/>
    <property type="evidence" value="ECO:0007669"/>
    <property type="project" value="InterPro"/>
</dbReference>
<dbReference type="GO" id="GO:0020037">
    <property type="term" value="F:heme binding"/>
    <property type="evidence" value="ECO:0007669"/>
    <property type="project" value="InterPro"/>
</dbReference>
<protein>
    <recommendedName>
        <fullName evidence="12">Cytochrome P450</fullName>
    </recommendedName>
</protein>
<dbReference type="STRING" id="2060906.A0A0H1BWC8"/>
<evidence type="ECO:0008006" key="12">
    <source>
        <dbReference type="Google" id="ProtNLM"/>
    </source>
</evidence>
<dbReference type="PANTHER" id="PTHR46206">
    <property type="entry name" value="CYTOCHROME P450"/>
    <property type="match status" value="1"/>
</dbReference>
<accession>A0A0H1BWC8</accession>
<dbReference type="Proteomes" id="UP000053573">
    <property type="component" value="Unassembled WGS sequence"/>
</dbReference>
<keyword evidence="9" id="KW-0812">Transmembrane</keyword>
<evidence type="ECO:0000256" key="1">
    <source>
        <dbReference type="ARBA" id="ARBA00001971"/>
    </source>
</evidence>
<keyword evidence="6 8" id="KW-0408">Iron</keyword>
<evidence type="ECO:0000256" key="2">
    <source>
        <dbReference type="ARBA" id="ARBA00010617"/>
    </source>
</evidence>
<dbReference type="PRINTS" id="PR00465">
    <property type="entry name" value="EP450IV"/>
</dbReference>
<dbReference type="AlphaFoldDB" id="A0A0H1BWC8"/>
<keyword evidence="7" id="KW-0503">Monooxygenase</keyword>
<dbReference type="GO" id="GO:0004497">
    <property type="term" value="F:monooxygenase activity"/>
    <property type="evidence" value="ECO:0007669"/>
    <property type="project" value="UniProtKB-KW"/>
</dbReference>
<reference evidence="11" key="1">
    <citation type="journal article" date="2015" name="PLoS Genet.">
        <title>The dynamic genome and transcriptome of the human fungal pathogen Blastomyces and close relative Emmonsia.</title>
        <authorList>
            <person name="Munoz J.F."/>
            <person name="Gauthier G.M."/>
            <person name="Desjardins C.A."/>
            <person name="Gallo J.E."/>
            <person name="Holder J."/>
            <person name="Sullivan T.D."/>
            <person name="Marty A.J."/>
            <person name="Carmen J.C."/>
            <person name="Chen Z."/>
            <person name="Ding L."/>
            <person name="Gujja S."/>
            <person name="Magrini V."/>
            <person name="Misas E."/>
            <person name="Mitreva M."/>
            <person name="Priest M."/>
            <person name="Saif S."/>
            <person name="Whiston E.A."/>
            <person name="Young S."/>
            <person name="Zeng Q."/>
            <person name="Goldman W.E."/>
            <person name="Mardis E.R."/>
            <person name="Taylor J.W."/>
            <person name="McEwen J.G."/>
            <person name="Clay O.K."/>
            <person name="Klein B.S."/>
            <person name="Cuomo C.A."/>
        </authorList>
    </citation>
    <scope>NUCLEOTIDE SEQUENCE [LARGE SCALE GENOMIC DNA]</scope>
    <source>
        <strain evidence="11">UAMH 139</strain>
    </source>
</reference>
<feature type="transmembrane region" description="Helical" evidence="9">
    <location>
        <begin position="20"/>
        <end position="42"/>
    </location>
</feature>
<dbReference type="GO" id="GO:0005506">
    <property type="term" value="F:iron ion binding"/>
    <property type="evidence" value="ECO:0007669"/>
    <property type="project" value="InterPro"/>
</dbReference>
<dbReference type="Pfam" id="PF00067">
    <property type="entry name" value="p450"/>
    <property type="match status" value="1"/>
</dbReference>
<dbReference type="SUPFAM" id="SSF48264">
    <property type="entry name" value="Cytochrome P450"/>
    <property type="match status" value="1"/>
</dbReference>
<comment type="cofactor">
    <cofactor evidence="1 8">
        <name>heme</name>
        <dbReference type="ChEBI" id="CHEBI:30413"/>
    </cofactor>
</comment>
<sequence>MLGFWLESPPDHGLNAAGFLLSVSTAVLIAFTCFTCFTYTYARCDGNIPRIREPPGKKRFSLKTRWAYYTDCAGLFSDAYNNFSKKGLPVWIPSLGTRNDILMPHKDLAWVLAQPPNIISIRHAYNDINGIKRSLGSSKYMLDNWQGMLVSKELNKVLDGIVLALNDELKFVLESRLGRDTANWKILDLQQTVQLMIVQATSRFHVGKPLCRNEEYLHLILNIMDEMIFSAAITGAFPTILQPLINLVASWRLRRLISRVRKLIEPRFKECMAHDVAEDKCTDFFQMLFRFARKERPDELNLWDLTNRLCMANFEAIHQTSMAITNMILNIVSSDAEYDTISILRNEATAHLGCGSSNSGEYLDDDTKWTKAKIAKLFKADSIARETMRLHSFANRGLFRKVMVDGVQTEGGFSLPKGSILSFLSQPLHIDSDIFGDPLKFDPWRFSRAREQCEKATASPATVEAAGTHSLVSTSQLLSFGRGRNACPGRFLVDFEVKMIVSYLLLRYDIRFPEEYGNQRPQNRWLAEASVIPKDARVMVRRRK</sequence>
<evidence type="ECO:0000313" key="11">
    <source>
        <dbReference type="Proteomes" id="UP000053573"/>
    </source>
</evidence>
<dbReference type="InterPro" id="IPR036396">
    <property type="entry name" value="Cyt_P450_sf"/>
</dbReference>
<keyword evidence="9" id="KW-0472">Membrane</keyword>
<evidence type="ECO:0000256" key="4">
    <source>
        <dbReference type="ARBA" id="ARBA00022723"/>
    </source>
</evidence>
<dbReference type="PANTHER" id="PTHR46206:SF1">
    <property type="entry name" value="P450, PUTATIVE (EUROFUNG)-RELATED"/>
    <property type="match status" value="1"/>
</dbReference>
<proteinExistence type="inferred from homology"/>
<evidence type="ECO:0000256" key="3">
    <source>
        <dbReference type="ARBA" id="ARBA00022617"/>
    </source>
</evidence>